<organism evidence="2 3">
    <name type="scientific">Tanacetum coccineum</name>
    <dbReference type="NCBI Taxonomy" id="301880"/>
    <lineage>
        <taxon>Eukaryota</taxon>
        <taxon>Viridiplantae</taxon>
        <taxon>Streptophyta</taxon>
        <taxon>Embryophyta</taxon>
        <taxon>Tracheophyta</taxon>
        <taxon>Spermatophyta</taxon>
        <taxon>Magnoliopsida</taxon>
        <taxon>eudicotyledons</taxon>
        <taxon>Gunneridae</taxon>
        <taxon>Pentapetalae</taxon>
        <taxon>asterids</taxon>
        <taxon>campanulids</taxon>
        <taxon>Asterales</taxon>
        <taxon>Asteraceae</taxon>
        <taxon>Asteroideae</taxon>
        <taxon>Anthemideae</taxon>
        <taxon>Anthemidinae</taxon>
        <taxon>Tanacetum</taxon>
    </lineage>
</organism>
<feature type="compositionally biased region" description="Basic residues" evidence="1">
    <location>
        <begin position="158"/>
        <end position="169"/>
    </location>
</feature>
<comment type="caution">
    <text evidence="2">The sequence shown here is derived from an EMBL/GenBank/DDBJ whole genome shotgun (WGS) entry which is preliminary data.</text>
</comment>
<accession>A0ABQ4WRQ2</accession>
<evidence type="ECO:0000313" key="2">
    <source>
        <dbReference type="EMBL" id="GJS55579.1"/>
    </source>
</evidence>
<keyword evidence="3" id="KW-1185">Reference proteome</keyword>
<evidence type="ECO:0000256" key="1">
    <source>
        <dbReference type="SAM" id="MobiDB-lite"/>
    </source>
</evidence>
<evidence type="ECO:0000313" key="3">
    <source>
        <dbReference type="Proteomes" id="UP001151760"/>
    </source>
</evidence>
<feature type="compositionally biased region" description="Acidic residues" evidence="1">
    <location>
        <begin position="264"/>
        <end position="273"/>
    </location>
</feature>
<reference evidence="2" key="1">
    <citation type="journal article" date="2022" name="Int. J. Mol. Sci.">
        <title>Draft Genome of Tanacetum Coccineum: Genomic Comparison of Closely Related Tanacetum-Family Plants.</title>
        <authorList>
            <person name="Yamashiro T."/>
            <person name="Shiraishi A."/>
            <person name="Nakayama K."/>
            <person name="Satake H."/>
        </authorList>
    </citation>
    <scope>NUCLEOTIDE SEQUENCE</scope>
</reference>
<sequence>MVPFIKEPGYTGKYDMLSEIHTDHMHQPWRTFDAIINRCISRKSTGLDRLRPSRAQILWGMFYQKNVDYVTLLWEDFMFQADNREISSTRKENMPYPRFTKVVISHFISKDKTISMRNRINLHTIQDDSLLAIKDSKAYKIYLAYAIRAATPKKVRKFKKPASPSKKKTLVTVEEEEPEPAKKDKPTKKLATKRKVSGVQIRDTPALLEKAQLKKALRRCKRETTILQEGGSSEGANFNSEVPDESKVSDSNDDDSDNDGKNVEDDDDHEQADDERTKSDDDEEEKQDDEFTHTPDDYIPINDETNDESREFDEEEYEELYGDVNISLKDAEPANKEKGPIISSSISSDYVTKYLNFDNIPSIDTKVVSMLDINVQHEDPCTSPLLTIPVFVIQEHTIINPPEIVTTASSTTISSLLITNLEKDVKELKTVDHSIALLSTIKSEVPNAVKEYLGTSLDDALHKVLKKHSADITKEHFIPAKIVERLRQQYVPEKITKDIRKIKIEHIKKQQEPKETITSSDTTALIEFDQKTILFETMTKSKSFNKSPKQRALYHPLIESILEDEDAIDEGVAVKLKKMKQDDADKDEGPSAGSNQSSSKKYTTSTTKTKADKYDILGIEDMVPSLWSPIKVSKYDVYSTNRIIAVTRVKVTKWYDYGYLEEIEVRRKDQQLYKFKEGDFPRLHMHDIEDILLLFVQKKLSNLERDVIFDLGVALRMFTRHISNRTPYIAYNNPQGIIYIDKYKRNMLMRSDELYKFSDGTLTSIGSVLHRIASNMRMDYLPKRR</sequence>
<feature type="region of interest" description="Disordered" evidence="1">
    <location>
        <begin position="158"/>
        <end position="198"/>
    </location>
</feature>
<dbReference type="Proteomes" id="UP001151760">
    <property type="component" value="Unassembled WGS sequence"/>
</dbReference>
<feature type="compositionally biased region" description="Acidic residues" evidence="1">
    <location>
        <begin position="304"/>
        <end position="314"/>
    </location>
</feature>
<feature type="compositionally biased region" description="Polar residues" evidence="1">
    <location>
        <begin position="225"/>
        <end position="240"/>
    </location>
</feature>
<feature type="compositionally biased region" description="Basic and acidic residues" evidence="1">
    <location>
        <begin position="579"/>
        <end position="589"/>
    </location>
</feature>
<dbReference type="EMBL" id="BQNB010008878">
    <property type="protein sequence ID" value="GJS55579.1"/>
    <property type="molecule type" value="Genomic_DNA"/>
</dbReference>
<proteinExistence type="predicted"/>
<reference evidence="2" key="2">
    <citation type="submission" date="2022-01" db="EMBL/GenBank/DDBJ databases">
        <authorList>
            <person name="Yamashiro T."/>
            <person name="Shiraishi A."/>
            <person name="Satake H."/>
            <person name="Nakayama K."/>
        </authorList>
    </citation>
    <scope>NUCLEOTIDE SEQUENCE</scope>
</reference>
<gene>
    <name evidence="2" type="ORF">Tco_0628941</name>
</gene>
<feature type="region of interest" description="Disordered" evidence="1">
    <location>
        <begin position="224"/>
        <end position="314"/>
    </location>
</feature>
<feature type="compositionally biased region" description="Basic residues" evidence="1">
    <location>
        <begin position="185"/>
        <end position="196"/>
    </location>
</feature>
<feature type="region of interest" description="Disordered" evidence="1">
    <location>
        <begin position="579"/>
        <end position="605"/>
    </location>
</feature>
<name>A0ABQ4WRQ2_9ASTR</name>
<protein>
    <submittedName>
        <fullName evidence="2">Uncharacterized protein</fullName>
    </submittedName>
</protein>